<evidence type="ECO:0000256" key="3">
    <source>
        <dbReference type="ARBA" id="ARBA00005133"/>
    </source>
</evidence>
<keyword evidence="7 9" id="KW-0368">Histidine biosynthesis</keyword>
<dbReference type="CDD" id="cd04732">
    <property type="entry name" value="HisA"/>
    <property type="match status" value="1"/>
</dbReference>
<evidence type="ECO:0000256" key="11">
    <source>
        <dbReference type="RuleBase" id="RU003658"/>
    </source>
</evidence>
<dbReference type="GO" id="GO:0000105">
    <property type="term" value="P:L-histidine biosynthetic process"/>
    <property type="evidence" value="ECO:0007669"/>
    <property type="project" value="UniProtKB-UniRule"/>
</dbReference>
<evidence type="ECO:0000256" key="10">
    <source>
        <dbReference type="RuleBase" id="RU003657"/>
    </source>
</evidence>
<dbReference type="Gene3D" id="3.20.20.70">
    <property type="entry name" value="Aldolase class I"/>
    <property type="match status" value="1"/>
</dbReference>
<comment type="caution">
    <text evidence="12">The sequence shown here is derived from an EMBL/GenBank/DDBJ whole genome shotgun (WGS) entry which is preliminary data.</text>
</comment>
<gene>
    <name evidence="9" type="primary">hisA</name>
    <name evidence="12" type="ORF">AO384_1647</name>
</gene>
<comment type="similarity">
    <text evidence="4 9 10">Belongs to the HisA/HisF family.</text>
</comment>
<evidence type="ECO:0000256" key="9">
    <source>
        <dbReference type="HAMAP-Rule" id="MF_01014"/>
    </source>
</evidence>
<dbReference type="NCBIfam" id="TIGR00007">
    <property type="entry name" value="1-(5-phosphoribosyl)-5-[(5-phosphoribosylamino)methylideneamino]imidazole-4-carboxamide isomerase"/>
    <property type="match status" value="1"/>
</dbReference>
<evidence type="ECO:0000313" key="12">
    <source>
        <dbReference type="EMBL" id="OAU95113.1"/>
    </source>
</evidence>
<comment type="subcellular location">
    <subcellularLocation>
        <location evidence="2 9 11">Cytoplasm</location>
    </subcellularLocation>
</comment>
<dbReference type="PANTHER" id="PTHR43090">
    <property type="entry name" value="1-(5-PHOSPHORIBOSYL)-5-[(5-PHOSPHORIBOSYLAMINO)METHYLIDENEAMINO] IMIDAZOLE-4-CARBOXAMIDE ISOMERASE"/>
    <property type="match status" value="1"/>
</dbReference>
<accession>A0A198UFA9</accession>
<dbReference type="Proteomes" id="UP000078228">
    <property type="component" value="Unassembled WGS sequence"/>
</dbReference>
<comment type="pathway">
    <text evidence="3 9 11">Amino-acid biosynthesis; L-histidine biosynthesis; L-histidine from 5-phospho-alpha-D-ribose 1-diphosphate: step 4/9.</text>
</comment>
<dbReference type="FunFam" id="3.20.20.70:FF:000009">
    <property type="entry name" value="1-(5-phosphoribosyl)-5-[(5-phosphoribosylamino)methylideneamino] imidazole-4-carboxamide isomerase"/>
    <property type="match status" value="1"/>
</dbReference>
<organism evidence="12 13">
    <name type="scientific">Moraxella catarrhalis</name>
    <name type="common">Branhamella catarrhalis</name>
    <dbReference type="NCBI Taxonomy" id="480"/>
    <lineage>
        <taxon>Bacteria</taxon>
        <taxon>Pseudomonadati</taxon>
        <taxon>Pseudomonadota</taxon>
        <taxon>Gammaproteobacteria</taxon>
        <taxon>Moraxellales</taxon>
        <taxon>Moraxellaceae</taxon>
        <taxon>Moraxella</taxon>
    </lineage>
</organism>
<dbReference type="InterPro" id="IPR006063">
    <property type="entry name" value="HisA_bact_arch"/>
</dbReference>
<sequence length="243" mass="25688">MSMLIIPAIDLKDGKCVRLKQGRMEDDTVFGDDPVAMASQWVAQGVRRLHLVDLNGAFDGVPVHKEVVTAIAKAHPQLPIQLGGGVRSLSTIEHYLAAGLTYIIIGTKAVEAPEFVEEACREFAGHIIVGIDAKDGMVATHGWANVTDVKATELAKRFADAGVSSIVYTDIAKDGMMQGVNIEQTVELASFSGLPVIASGGVTNLDDIAALKPYGEYLLGAITGRAIYEGTLDLAAAQTLLDA</sequence>
<dbReference type="EMBL" id="LXHC01000025">
    <property type="protein sequence ID" value="OAU95113.1"/>
    <property type="molecule type" value="Genomic_DNA"/>
</dbReference>
<dbReference type="HAMAP" id="MF_01014">
    <property type="entry name" value="HisA"/>
    <property type="match status" value="1"/>
</dbReference>
<dbReference type="GO" id="GO:0003949">
    <property type="term" value="F:1-(5-phosphoribosyl)-5-[(5-phosphoribosylamino)methylideneamino]imidazole-4-carboxamide isomerase activity"/>
    <property type="evidence" value="ECO:0007669"/>
    <property type="project" value="UniProtKB-UniRule"/>
</dbReference>
<dbReference type="UniPathway" id="UPA00031">
    <property type="reaction ID" value="UER00009"/>
</dbReference>
<keyword evidence="13" id="KW-1185">Reference proteome</keyword>
<dbReference type="InterPro" id="IPR023016">
    <property type="entry name" value="HisA/PriA"/>
</dbReference>
<evidence type="ECO:0000256" key="8">
    <source>
        <dbReference type="ARBA" id="ARBA00023235"/>
    </source>
</evidence>
<evidence type="ECO:0000313" key="13">
    <source>
        <dbReference type="Proteomes" id="UP000078228"/>
    </source>
</evidence>
<keyword evidence="8 9" id="KW-0413">Isomerase</keyword>
<comment type="catalytic activity">
    <reaction evidence="1 9 11">
        <text>1-(5-phospho-beta-D-ribosyl)-5-[(5-phospho-beta-D-ribosylamino)methylideneamino]imidazole-4-carboxamide = 5-[(5-phospho-1-deoxy-D-ribulos-1-ylimino)methylamino]-1-(5-phospho-beta-D-ribosyl)imidazole-4-carboxamide</text>
        <dbReference type="Rhea" id="RHEA:15469"/>
        <dbReference type="ChEBI" id="CHEBI:58435"/>
        <dbReference type="ChEBI" id="CHEBI:58525"/>
        <dbReference type="EC" id="5.3.1.16"/>
    </reaction>
</comment>
<dbReference type="PATRIC" id="fig|480.237.peg.2153"/>
<dbReference type="AlphaFoldDB" id="A0A198UFA9"/>
<evidence type="ECO:0000256" key="4">
    <source>
        <dbReference type="ARBA" id="ARBA00009667"/>
    </source>
</evidence>
<feature type="active site" description="Proton acceptor" evidence="9">
    <location>
        <position position="10"/>
    </location>
</feature>
<dbReference type="EC" id="5.3.1.16" evidence="9 11"/>
<dbReference type="InterPro" id="IPR044524">
    <property type="entry name" value="Isoase_HisA-like"/>
</dbReference>
<dbReference type="InterPro" id="IPR011060">
    <property type="entry name" value="RibuloseP-bd_barrel"/>
</dbReference>
<evidence type="ECO:0000256" key="5">
    <source>
        <dbReference type="ARBA" id="ARBA00022490"/>
    </source>
</evidence>
<feature type="active site" description="Proton donor" evidence="9">
    <location>
        <position position="132"/>
    </location>
</feature>
<dbReference type="GO" id="GO:0005737">
    <property type="term" value="C:cytoplasm"/>
    <property type="evidence" value="ECO:0007669"/>
    <property type="project" value="UniProtKB-SubCell"/>
</dbReference>
<evidence type="ECO:0000256" key="2">
    <source>
        <dbReference type="ARBA" id="ARBA00004496"/>
    </source>
</evidence>
<evidence type="ECO:0000256" key="1">
    <source>
        <dbReference type="ARBA" id="ARBA00000901"/>
    </source>
</evidence>
<reference evidence="12 13" key="1">
    <citation type="journal article" date="2016" name="Genome Biol. Evol.">
        <title>Comparative Genomic Analyses of the Moraxella catarrhalis Serosensitive and Seroresistant Lineages Demonstrate Their Independent Evolution.</title>
        <authorList>
            <person name="Earl J.P."/>
            <person name="de Vries S.P."/>
            <person name="Ahmed A."/>
            <person name="Powell E."/>
            <person name="Schultz M.P."/>
            <person name="Hermans P.W."/>
            <person name="Hill D.J."/>
            <person name="Zhou Z."/>
            <person name="Constantinidou C.I."/>
            <person name="Hu F.Z."/>
            <person name="Bootsma H.J."/>
            <person name="Ehrlich G.D."/>
        </authorList>
    </citation>
    <scope>NUCLEOTIDE SEQUENCE [LARGE SCALE GENOMIC DNA]</scope>
    <source>
        <strain evidence="12 13">Z7542</strain>
    </source>
</reference>
<dbReference type="InterPro" id="IPR006062">
    <property type="entry name" value="His_biosynth"/>
</dbReference>
<dbReference type="SUPFAM" id="SSF51366">
    <property type="entry name" value="Ribulose-phoshate binding barrel"/>
    <property type="match status" value="1"/>
</dbReference>
<keyword evidence="6 9" id="KW-0028">Amino-acid biosynthesis</keyword>
<keyword evidence="5 9" id="KW-0963">Cytoplasm</keyword>
<dbReference type="eggNOG" id="COG0106">
    <property type="taxonomic scope" value="Bacteria"/>
</dbReference>
<evidence type="ECO:0000256" key="7">
    <source>
        <dbReference type="ARBA" id="ARBA00023102"/>
    </source>
</evidence>
<protein>
    <recommendedName>
        <fullName evidence="9 11">1-(5-phosphoribosyl)-5-[(5-phosphoribosylamino)methylideneamino] imidazole-4-carboxamide isomerase</fullName>
        <ecNumber evidence="9 11">5.3.1.16</ecNumber>
    </recommendedName>
    <alternativeName>
        <fullName evidence="9">Phosphoribosylformimino-5-aminoimidazole carboxamide ribotide isomerase</fullName>
    </alternativeName>
</protein>
<dbReference type="InterPro" id="IPR013785">
    <property type="entry name" value="Aldolase_TIM"/>
</dbReference>
<name>A0A198UFA9_MORCA</name>
<dbReference type="Pfam" id="PF00977">
    <property type="entry name" value="His_biosynth"/>
    <property type="match status" value="1"/>
</dbReference>
<evidence type="ECO:0000256" key="6">
    <source>
        <dbReference type="ARBA" id="ARBA00022605"/>
    </source>
</evidence>
<dbReference type="PANTHER" id="PTHR43090:SF2">
    <property type="entry name" value="1-(5-PHOSPHORIBOSYL)-5-[(5-PHOSPHORIBOSYLAMINO)METHYLIDENEAMINO] IMIDAZOLE-4-CARBOXAMIDE ISOMERASE"/>
    <property type="match status" value="1"/>
</dbReference>
<dbReference type="GO" id="GO:0000162">
    <property type="term" value="P:L-tryptophan biosynthetic process"/>
    <property type="evidence" value="ECO:0007669"/>
    <property type="project" value="TreeGrafter"/>
</dbReference>
<proteinExistence type="inferred from homology"/>